<proteinExistence type="predicted"/>
<protein>
    <submittedName>
        <fullName evidence="1">Uncharacterized protein</fullName>
    </submittedName>
</protein>
<evidence type="ECO:0000313" key="1">
    <source>
        <dbReference type="EMBL" id="GBR74945.1"/>
    </source>
</evidence>
<accession>A0A388TEG6</accession>
<reference evidence="1 2" key="1">
    <citation type="journal article" date="2019" name="ISME J.">
        <title>Genome analyses of uncultured TG2/ZB3 bacteria in 'Margulisbacteria' specifically attached to ectosymbiotic spirochetes of protists in the termite gut.</title>
        <authorList>
            <person name="Utami Y.D."/>
            <person name="Kuwahara H."/>
            <person name="Igai K."/>
            <person name="Murakami T."/>
            <person name="Sugaya K."/>
            <person name="Morikawa T."/>
            <person name="Nagura Y."/>
            <person name="Yuki M."/>
            <person name="Deevong P."/>
            <person name="Inoue T."/>
            <person name="Kihara K."/>
            <person name="Lo N."/>
            <person name="Yamada A."/>
            <person name="Ohkuma M."/>
            <person name="Hongoh Y."/>
        </authorList>
    </citation>
    <scope>NUCLEOTIDE SEQUENCE [LARGE SCALE GENOMIC DNA]</scope>
    <source>
        <strain evidence="1">NkOx7-01</strain>
    </source>
</reference>
<dbReference type="AlphaFoldDB" id="A0A388TEG6"/>
<organism evidence="1 2">
    <name type="scientific">Termititenax aidoneus</name>
    <dbReference type="NCBI Taxonomy" id="2218524"/>
    <lineage>
        <taxon>Bacteria</taxon>
        <taxon>Bacillati</taxon>
        <taxon>Candidatus Margulisiibacteriota</taxon>
        <taxon>Candidatus Termititenacia</taxon>
        <taxon>Candidatus Termititenacales</taxon>
        <taxon>Candidatus Termititenacaceae</taxon>
        <taxon>Candidatus Termititenax</taxon>
    </lineage>
</organism>
<dbReference type="EMBL" id="BGZN01000111">
    <property type="protein sequence ID" value="GBR74945.1"/>
    <property type="molecule type" value="Genomic_DNA"/>
</dbReference>
<dbReference type="Proteomes" id="UP000269352">
    <property type="component" value="Unassembled WGS sequence"/>
</dbReference>
<gene>
    <name evidence="1" type="ORF">NO1_2031</name>
</gene>
<comment type="caution">
    <text evidence="1">The sequence shown here is derived from an EMBL/GenBank/DDBJ whole genome shotgun (WGS) entry which is preliminary data.</text>
</comment>
<sequence>MQERKNTVVLGKEESDSYYLISNKIKCAKQALHPGFIDAADREAGRIVRDAIFALADYQALQNNFWRELAARHGIKPEHITKLRIDFAANRLYIDGEQ</sequence>
<keyword evidence="2" id="KW-1185">Reference proteome</keyword>
<evidence type="ECO:0000313" key="2">
    <source>
        <dbReference type="Proteomes" id="UP000269352"/>
    </source>
</evidence>
<name>A0A388TEG6_TERA1</name>